<dbReference type="Proteomes" id="UP000321192">
    <property type="component" value="Unassembled WGS sequence"/>
</dbReference>
<keyword evidence="4 7" id="KW-0812">Transmembrane</keyword>
<feature type="transmembrane region" description="Helical" evidence="7">
    <location>
        <begin position="363"/>
        <end position="382"/>
    </location>
</feature>
<evidence type="ECO:0000256" key="1">
    <source>
        <dbReference type="ARBA" id="ARBA00004651"/>
    </source>
</evidence>
<dbReference type="GO" id="GO:0005886">
    <property type="term" value="C:plasma membrane"/>
    <property type="evidence" value="ECO:0007669"/>
    <property type="project" value="UniProtKB-SubCell"/>
</dbReference>
<feature type="transmembrane region" description="Helical" evidence="7">
    <location>
        <begin position="402"/>
        <end position="423"/>
    </location>
</feature>
<evidence type="ECO:0000256" key="7">
    <source>
        <dbReference type="SAM" id="Phobius"/>
    </source>
</evidence>
<feature type="transmembrane region" description="Helical" evidence="7">
    <location>
        <begin position="169"/>
        <end position="189"/>
    </location>
</feature>
<dbReference type="EMBL" id="SSFD01000071">
    <property type="protein sequence ID" value="TXH88409.1"/>
    <property type="molecule type" value="Genomic_DNA"/>
</dbReference>
<proteinExistence type="inferred from homology"/>
<organism evidence="8 9">
    <name type="scientific">Thauera aminoaromatica</name>
    <dbReference type="NCBI Taxonomy" id="164330"/>
    <lineage>
        <taxon>Bacteria</taxon>
        <taxon>Pseudomonadati</taxon>
        <taxon>Pseudomonadota</taxon>
        <taxon>Betaproteobacteria</taxon>
        <taxon>Rhodocyclales</taxon>
        <taxon>Zoogloeaceae</taxon>
        <taxon>Thauera</taxon>
    </lineage>
</organism>
<dbReference type="RefSeq" id="WP_276657342.1">
    <property type="nucleotide sequence ID" value="NZ_SSFD01000071.1"/>
</dbReference>
<evidence type="ECO:0000256" key="5">
    <source>
        <dbReference type="ARBA" id="ARBA00022989"/>
    </source>
</evidence>
<gene>
    <name evidence="8" type="ORF">E6Q80_05115</name>
</gene>
<feature type="transmembrane region" description="Helical" evidence="7">
    <location>
        <begin position="66"/>
        <end position="89"/>
    </location>
</feature>
<evidence type="ECO:0000313" key="8">
    <source>
        <dbReference type="EMBL" id="TXH88409.1"/>
    </source>
</evidence>
<evidence type="ECO:0000313" key="9">
    <source>
        <dbReference type="Proteomes" id="UP000321192"/>
    </source>
</evidence>
<feature type="transmembrane region" description="Helical" evidence="7">
    <location>
        <begin position="332"/>
        <end position="351"/>
    </location>
</feature>
<evidence type="ECO:0000256" key="3">
    <source>
        <dbReference type="ARBA" id="ARBA00022475"/>
    </source>
</evidence>
<comment type="subcellular location">
    <subcellularLocation>
        <location evidence="1">Cell membrane</location>
        <topology evidence="1">Multi-pass membrane protein</topology>
    </subcellularLocation>
</comment>
<evidence type="ECO:0000256" key="4">
    <source>
        <dbReference type="ARBA" id="ARBA00022692"/>
    </source>
</evidence>
<protein>
    <submittedName>
        <fullName evidence="8">Permease</fullName>
    </submittedName>
</protein>
<sequence length="489" mass="51577">MDALSSWGLPVFYGGLGNLAAYLAAHVLLCLLPAFFIAGAMSALIPKETITRFLGRNSSKTVSYPAAAAAGSLLAVCSCTIVPLFAGIYKKGAGLGPAITFLFFAPAANILALVYTGGIIGPDLAVARFLLSLTFGIGIGLIMALLFRADDAAHDLATDSAFGAQGAGMGRMALVFLFVWVALLLAGTLKLDVLTGTYLNFQLPIGDAQGWQAALDRLVPYDAAKGEEGVSVQGVVLIALLASIGYAAWRGLENIADGANTWTWVSLALIAATLLVAALAVQPVDGGLRIGLTGKFFAVAAALAALAFIVRHRLSEDELRDWLWESWRFVKQIFPLLVVGVFVVGMIRVLIRPEWIEMLAGTNSLTGNLAGVVFGVFMYFPTLVEVPIAKMFLELGMHRGPLLAYLMSDPELSLQSILIISAIIGRRKTFTYVGLVALFSAVAGLIYGAWIDGTALFSLALYLAGFIAVLAVLLAIASRRAAASTLKGV</sequence>
<dbReference type="PANTHER" id="PTHR43299">
    <property type="entry name" value="UPF0718 PROTEIN YRAQ"/>
    <property type="match status" value="1"/>
</dbReference>
<comment type="similarity">
    <text evidence="2">Belongs to the UPF0718 family.</text>
</comment>
<dbReference type="Pfam" id="PF03773">
    <property type="entry name" value="ArsP_1"/>
    <property type="match status" value="1"/>
</dbReference>
<evidence type="ECO:0000256" key="6">
    <source>
        <dbReference type="ARBA" id="ARBA00023136"/>
    </source>
</evidence>
<feature type="transmembrane region" description="Helical" evidence="7">
    <location>
        <begin position="261"/>
        <end position="281"/>
    </location>
</feature>
<feature type="transmembrane region" description="Helical" evidence="7">
    <location>
        <begin position="230"/>
        <end position="249"/>
    </location>
</feature>
<feature type="transmembrane region" description="Helical" evidence="7">
    <location>
        <begin position="293"/>
        <end position="312"/>
    </location>
</feature>
<evidence type="ECO:0000256" key="2">
    <source>
        <dbReference type="ARBA" id="ARBA00006386"/>
    </source>
</evidence>
<dbReference type="InterPro" id="IPR005524">
    <property type="entry name" value="DUF318"/>
</dbReference>
<keyword evidence="3" id="KW-1003">Cell membrane</keyword>
<name>A0A5C7SXG3_THASP</name>
<reference evidence="8 9" key="1">
    <citation type="submission" date="2018-09" db="EMBL/GenBank/DDBJ databases">
        <title>Metagenome Assembled Genomes from an Advanced Water Purification Facility.</title>
        <authorList>
            <person name="Stamps B.W."/>
            <person name="Spear J.R."/>
        </authorList>
    </citation>
    <scope>NUCLEOTIDE SEQUENCE [LARGE SCALE GENOMIC DNA]</scope>
    <source>
        <strain evidence="8">Bin_27_1</strain>
    </source>
</reference>
<feature type="transmembrane region" description="Helical" evidence="7">
    <location>
        <begin position="95"/>
        <end position="117"/>
    </location>
</feature>
<keyword evidence="5 7" id="KW-1133">Transmembrane helix</keyword>
<comment type="caution">
    <text evidence="8">The sequence shown here is derived from an EMBL/GenBank/DDBJ whole genome shotgun (WGS) entry which is preliminary data.</text>
</comment>
<feature type="transmembrane region" description="Helical" evidence="7">
    <location>
        <begin position="430"/>
        <end position="450"/>
    </location>
</feature>
<feature type="transmembrane region" description="Helical" evidence="7">
    <location>
        <begin position="20"/>
        <end position="45"/>
    </location>
</feature>
<feature type="transmembrane region" description="Helical" evidence="7">
    <location>
        <begin position="456"/>
        <end position="477"/>
    </location>
</feature>
<feature type="transmembrane region" description="Helical" evidence="7">
    <location>
        <begin position="129"/>
        <end position="149"/>
    </location>
</feature>
<accession>A0A5C7SXG3</accession>
<dbReference type="AlphaFoldDB" id="A0A5C7SXG3"/>
<dbReference type="PANTHER" id="PTHR43299:SF1">
    <property type="entry name" value="UPF0718 PROTEIN YRAQ"/>
    <property type="match status" value="1"/>
</dbReference>
<keyword evidence="6 7" id="KW-0472">Membrane</keyword>